<dbReference type="Proteomes" id="UP001597295">
    <property type="component" value="Unassembled WGS sequence"/>
</dbReference>
<keyword evidence="3" id="KW-1185">Reference proteome</keyword>
<dbReference type="RefSeq" id="WP_379877028.1">
    <property type="nucleotide sequence ID" value="NZ_JBHUIP010000012.1"/>
</dbReference>
<name>A0ABW5DVI5_9PROT</name>
<feature type="transmembrane region" description="Helical" evidence="1">
    <location>
        <begin position="31"/>
        <end position="53"/>
    </location>
</feature>
<dbReference type="InterPro" id="IPR046192">
    <property type="entry name" value="DUF6220"/>
</dbReference>
<organism evidence="2 3">
    <name type="scientific">Lacibacterium aquatile</name>
    <dbReference type="NCBI Taxonomy" id="1168082"/>
    <lineage>
        <taxon>Bacteria</taxon>
        <taxon>Pseudomonadati</taxon>
        <taxon>Pseudomonadota</taxon>
        <taxon>Alphaproteobacteria</taxon>
        <taxon>Rhodospirillales</taxon>
        <taxon>Rhodospirillaceae</taxon>
    </lineage>
</organism>
<evidence type="ECO:0000313" key="3">
    <source>
        <dbReference type="Proteomes" id="UP001597295"/>
    </source>
</evidence>
<dbReference type="EMBL" id="JBHUIP010000012">
    <property type="protein sequence ID" value="MFD2263986.1"/>
    <property type="molecule type" value="Genomic_DNA"/>
</dbReference>
<proteinExistence type="predicted"/>
<sequence length="133" mass="14379">MRALSLLAWSVPLLLLGQFLTVGLATFHDAALWGAHIALGSTIGLPVLILAILPWLMPQARPVRWWTLALLTIFLIQIGLAGAAESGLTLLAALHPVNAIVLMGTAVIVAMKLYRRERKARNIDLNTVLKISS</sequence>
<feature type="transmembrane region" description="Helical" evidence="1">
    <location>
        <begin position="90"/>
        <end position="111"/>
    </location>
</feature>
<accession>A0ABW5DVI5</accession>
<comment type="caution">
    <text evidence="2">The sequence shown here is derived from an EMBL/GenBank/DDBJ whole genome shotgun (WGS) entry which is preliminary data.</text>
</comment>
<protein>
    <submittedName>
        <fullName evidence="2">DUF6220 domain-containing protein</fullName>
    </submittedName>
</protein>
<evidence type="ECO:0000256" key="1">
    <source>
        <dbReference type="SAM" id="Phobius"/>
    </source>
</evidence>
<evidence type="ECO:0000313" key="2">
    <source>
        <dbReference type="EMBL" id="MFD2263986.1"/>
    </source>
</evidence>
<feature type="transmembrane region" description="Helical" evidence="1">
    <location>
        <begin position="65"/>
        <end position="84"/>
    </location>
</feature>
<keyword evidence="1" id="KW-0812">Transmembrane</keyword>
<keyword evidence="1" id="KW-1133">Transmembrane helix</keyword>
<gene>
    <name evidence="2" type="ORF">ACFSM5_13875</name>
</gene>
<reference evidence="3" key="1">
    <citation type="journal article" date="2019" name="Int. J. Syst. Evol. Microbiol.">
        <title>The Global Catalogue of Microorganisms (GCM) 10K type strain sequencing project: providing services to taxonomists for standard genome sequencing and annotation.</title>
        <authorList>
            <consortium name="The Broad Institute Genomics Platform"/>
            <consortium name="The Broad Institute Genome Sequencing Center for Infectious Disease"/>
            <person name="Wu L."/>
            <person name="Ma J."/>
        </authorList>
    </citation>
    <scope>NUCLEOTIDE SEQUENCE [LARGE SCALE GENOMIC DNA]</scope>
    <source>
        <strain evidence="3">CGMCC 1.19062</strain>
    </source>
</reference>
<dbReference type="Pfam" id="PF19728">
    <property type="entry name" value="DUF6220"/>
    <property type="match status" value="1"/>
</dbReference>
<keyword evidence="1" id="KW-0472">Membrane</keyword>